<accession>A0A426WVB6</accession>
<protein>
    <submittedName>
        <fullName evidence="1">Uncharacterized protein</fullName>
    </submittedName>
</protein>
<name>A0A426WVB6_ENSVE</name>
<dbReference type="EMBL" id="AMZH03046753">
    <property type="protein sequence ID" value="RRT31128.1"/>
    <property type="molecule type" value="Genomic_DNA"/>
</dbReference>
<gene>
    <name evidence="1" type="ORF">B296_00053701</name>
</gene>
<organism evidence="1 2">
    <name type="scientific">Ensete ventricosum</name>
    <name type="common">Abyssinian banana</name>
    <name type="synonym">Musa ensete</name>
    <dbReference type="NCBI Taxonomy" id="4639"/>
    <lineage>
        <taxon>Eukaryota</taxon>
        <taxon>Viridiplantae</taxon>
        <taxon>Streptophyta</taxon>
        <taxon>Embryophyta</taxon>
        <taxon>Tracheophyta</taxon>
        <taxon>Spermatophyta</taxon>
        <taxon>Magnoliopsida</taxon>
        <taxon>Liliopsida</taxon>
        <taxon>Zingiberales</taxon>
        <taxon>Musaceae</taxon>
        <taxon>Ensete</taxon>
    </lineage>
</organism>
<dbReference type="AlphaFoldDB" id="A0A426WVB6"/>
<sequence length="96" mass="11031">MHPLRFPNSGIRAKFEVTLPKLLNILREVESPTKKEKSVLYIGETNRKRNASKTLKKCKGKERPGKAKVAKKDLAKDKGQCFHYVQDGNWKSLCYL</sequence>
<reference evidence="1 2" key="1">
    <citation type="journal article" date="2014" name="Agronomy (Basel)">
        <title>A Draft Genome Sequence for Ensete ventricosum, the Drought-Tolerant Tree Against Hunger.</title>
        <authorList>
            <person name="Harrison J."/>
            <person name="Moore K.A."/>
            <person name="Paszkiewicz K."/>
            <person name="Jones T."/>
            <person name="Grant M."/>
            <person name="Ambacheew D."/>
            <person name="Muzemil S."/>
            <person name="Studholme D.J."/>
        </authorList>
    </citation>
    <scope>NUCLEOTIDE SEQUENCE [LARGE SCALE GENOMIC DNA]</scope>
</reference>
<evidence type="ECO:0000313" key="1">
    <source>
        <dbReference type="EMBL" id="RRT31128.1"/>
    </source>
</evidence>
<proteinExistence type="predicted"/>
<dbReference type="Proteomes" id="UP000287651">
    <property type="component" value="Unassembled WGS sequence"/>
</dbReference>
<comment type="caution">
    <text evidence="1">The sequence shown here is derived from an EMBL/GenBank/DDBJ whole genome shotgun (WGS) entry which is preliminary data.</text>
</comment>
<evidence type="ECO:0000313" key="2">
    <source>
        <dbReference type="Proteomes" id="UP000287651"/>
    </source>
</evidence>